<evidence type="ECO:0000256" key="3">
    <source>
        <dbReference type="ARBA" id="ARBA00022536"/>
    </source>
</evidence>
<dbReference type="SMART" id="SM00181">
    <property type="entry name" value="EGF"/>
    <property type="match status" value="4"/>
</dbReference>
<dbReference type="InterPro" id="IPR001007">
    <property type="entry name" value="VWF_dom"/>
</dbReference>
<keyword evidence="13" id="KW-1185">Reference proteome</keyword>
<evidence type="ECO:0000256" key="8">
    <source>
        <dbReference type="PROSITE-ProRule" id="PRU00076"/>
    </source>
</evidence>
<dbReference type="Proteomes" id="UP001652640">
    <property type="component" value="Chromosome 28"/>
</dbReference>
<dbReference type="PROSITE" id="PS50184">
    <property type="entry name" value="VWFC_2"/>
    <property type="match status" value="4"/>
</dbReference>
<proteinExistence type="predicted"/>
<feature type="compositionally biased region" description="Low complexity" evidence="9">
    <location>
        <begin position="325"/>
        <end position="341"/>
    </location>
</feature>
<evidence type="ECO:0000256" key="2">
    <source>
        <dbReference type="ARBA" id="ARBA00022525"/>
    </source>
</evidence>
<dbReference type="SUPFAM" id="SSF57184">
    <property type="entry name" value="Growth factor receptor domain"/>
    <property type="match status" value="1"/>
</dbReference>
<feature type="region of interest" description="Disordered" evidence="9">
    <location>
        <begin position="804"/>
        <end position="837"/>
    </location>
</feature>
<feature type="signal peptide" evidence="10">
    <location>
        <begin position="1"/>
        <end position="21"/>
    </location>
</feature>
<gene>
    <name evidence="14" type="primary">VWCE</name>
</gene>
<evidence type="ECO:0000256" key="6">
    <source>
        <dbReference type="ARBA" id="ARBA00023157"/>
    </source>
</evidence>
<sequence>MWAGLLLRAACVALLLPGIPARGYTGRKTLGHFGAERRRLGPHVCLSGFGSGCCPGWAPSMGSGHCTLPLCSFGCGSGICIAPNVCSCQDGEQGPTCPEAHGACGEYGCDLTCNHGGCQEVARVCPVGFSMTETAVGIRCTDIDECLSSSCEGHCVNTEGGFVCECGPGMQLSADRHSCQDTDECLGSPCQQRCKNSIGSYRCSCRTGFHLHGNRHSCVDVNECRRPLERRVCHHSCHNTVGSFLCTCRPGFRLRADRVSCEAFPKAVLAPSAILQPLQHPPKMLLLLPEAGRPALSPGHSPPSGAPGPPTGVRSTRPPPPTPALPTSSPSAPTPLLSTPVATPVPHPSLLGTLRPPAQLHEKTVVTPPLPRGPETTRLAPGPSACWHLGATYESGSRWTEPSCSQCWCEDGEVTCEKVTCEAACSHPIPSRDGGCCPSCTGCFHSGVVRAEGDVFSPPNQNCTVCVCLAGNVSCISPECPPDPCQASPKSDCCTCVPVRCYFHGRWYADGAVFSGGGDECTTCVCQNGEVECSFTPCPELDCPREEWWLGPGQCCYACREPMPMTGCSLDDNGVEFPVGQIWSPGDPCELCICQADGSVSCKRTDCVDSCPHPIRIPGQCCPDCSAGCTYTGRIFYNNQTFPSVLDPCLSCICLQEDRLVLGLSPHHGPPAWPWWLQWACNGRVVCHSRVSLQPPERRALRVFCVLQLGSVACSPVDCPIACSYPFHPDGECCPVCQDCNYEGRKVGNGQVFTLDDEPCTQCVCQLGEVTCEKVSCQQACWDRTMPRRDCCASCPESLEESRALSPRGDVELSKAARSPRGDPEAPVNCSSCPGPPAVPPQRPALQLLQLLLRTNLSNTQTFPVSPSGAQASPSPSSRPGVSGASQPPQPSSGPPIPPGASSLPPASPRAPGSSPLTPALPSSASGAHSVSRRPSLPAAVPRGASALSTTGPGASETPVTVLRPRRSSPGTSRLSAALAATASPGPRQPTLGTSQEEESTV</sequence>
<feature type="compositionally biased region" description="Low complexity" evidence="9">
    <location>
        <begin position="971"/>
        <end position="986"/>
    </location>
</feature>
<evidence type="ECO:0000256" key="4">
    <source>
        <dbReference type="ARBA" id="ARBA00022729"/>
    </source>
</evidence>
<keyword evidence="5" id="KW-0677">Repeat</keyword>
<reference evidence="13" key="1">
    <citation type="journal article" date="2022" name="J. Hered.">
        <title>A De Novo Chromosome-Level Genome Assembly of the White-Tailed Deer, Odocoileus Virginianus.</title>
        <authorList>
            <person name="London E.W."/>
            <person name="Roca A.L."/>
            <person name="Novakofski J.E."/>
            <person name="Mateus-Pinilla N.E."/>
        </authorList>
    </citation>
    <scope>NUCLEOTIDE SEQUENCE [LARGE SCALE GENOMIC DNA]</scope>
</reference>
<feature type="domain" description="EGF-like" evidence="11">
    <location>
        <begin position="181"/>
        <end position="219"/>
    </location>
</feature>
<protein>
    <submittedName>
        <fullName evidence="14">von Willebrand factor C and EGF domain-containing protein isoform X1</fullName>
    </submittedName>
</protein>
<feature type="region of interest" description="Disordered" evidence="9">
    <location>
        <begin position="292"/>
        <end position="358"/>
    </location>
</feature>
<evidence type="ECO:0000259" key="12">
    <source>
        <dbReference type="PROSITE" id="PS50184"/>
    </source>
</evidence>
<keyword evidence="6" id="KW-1015">Disulfide bond</keyword>
<dbReference type="PROSITE" id="PS50026">
    <property type="entry name" value="EGF_3"/>
    <property type="match status" value="3"/>
</dbReference>
<dbReference type="InterPro" id="IPR018097">
    <property type="entry name" value="EGF_Ca-bd_CS"/>
</dbReference>
<dbReference type="SMART" id="SM00215">
    <property type="entry name" value="VWC_out"/>
    <property type="match status" value="3"/>
</dbReference>
<feature type="domain" description="VWFC" evidence="12">
    <location>
        <begin position="738"/>
        <end position="796"/>
    </location>
</feature>
<dbReference type="PROSITE" id="PS01208">
    <property type="entry name" value="VWFC_1"/>
    <property type="match status" value="4"/>
</dbReference>
<keyword evidence="7" id="KW-0325">Glycoprotein</keyword>
<dbReference type="InterPro" id="IPR001881">
    <property type="entry name" value="EGF-like_Ca-bd_dom"/>
</dbReference>
<feature type="chain" id="PRO_5045159945" evidence="10">
    <location>
        <begin position="22"/>
        <end position="1002"/>
    </location>
</feature>
<keyword evidence="4 10" id="KW-0732">Signal</keyword>
<dbReference type="InterPro" id="IPR009030">
    <property type="entry name" value="Growth_fac_rcpt_cys_sf"/>
</dbReference>
<dbReference type="InterPro" id="IPR052080">
    <property type="entry name" value="vWF_C/EGF_Fibrillin"/>
</dbReference>
<evidence type="ECO:0000313" key="14">
    <source>
        <dbReference type="RefSeq" id="XP_070313536.1"/>
    </source>
</evidence>
<dbReference type="PROSITE" id="PS01187">
    <property type="entry name" value="EGF_CA"/>
    <property type="match status" value="1"/>
</dbReference>
<feature type="region of interest" description="Disordered" evidence="9">
    <location>
        <begin position="860"/>
        <end position="1002"/>
    </location>
</feature>
<dbReference type="CDD" id="cd00054">
    <property type="entry name" value="EGF_CA"/>
    <property type="match status" value="3"/>
</dbReference>
<dbReference type="PROSITE" id="PS01186">
    <property type="entry name" value="EGF_2"/>
    <property type="match status" value="2"/>
</dbReference>
<comment type="subcellular location">
    <subcellularLocation>
        <location evidence="1">Secreted</location>
    </subcellularLocation>
</comment>
<dbReference type="InterPro" id="IPR000152">
    <property type="entry name" value="EGF-type_Asp/Asn_hydroxyl_site"/>
</dbReference>
<accession>A0ABM4HDA1</accession>
<dbReference type="PANTHER" id="PTHR47333:SF1">
    <property type="entry name" value="VON WILLEBRAND FACTOR C AND EGF DOMAIN-CONTAINING PROTEIN"/>
    <property type="match status" value="1"/>
</dbReference>
<dbReference type="RefSeq" id="XP_070313536.1">
    <property type="nucleotide sequence ID" value="XM_070457435.1"/>
</dbReference>
<feature type="domain" description="EGF-like" evidence="11">
    <location>
        <begin position="220"/>
        <end position="262"/>
    </location>
</feature>
<evidence type="ECO:0000259" key="11">
    <source>
        <dbReference type="PROSITE" id="PS50026"/>
    </source>
</evidence>
<dbReference type="InterPro" id="IPR000742">
    <property type="entry name" value="EGF"/>
</dbReference>
<evidence type="ECO:0000256" key="10">
    <source>
        <dbReference type="SAM" id="SignalP"/>
    </source>
</evidence>
<feature type="compositionally biased region" description="Low complexity" evidence="9">
    <location>
        <begin position="900"/>
        <end position="928"/>
    </location>
</feature>
<feature type="compositionally biased region" description="Low complexity" evidence="9">
    <location>
        <begin position="864"/>
        <end position="887"/>
    </location>
</feature>
<dbReference type="PROSITE" id="PS00010">
    <property type="entry name" value="ASX_HYDROXYL"/>
    <property type="match status" value="3"/>
</dbReference>
<dbReference type="Pfam" id="PF12662">
    <property type="entry name" value="cEGF"/>
    <property type="match status" value="2"/>
</dbReference>
<evidence type="ECO:0000256" key="1">
    <source>
        <dbReference type="ARBA" id="ARBA00004613"/>
    </source>
</evidence>
<keyword evidence="3 8" id="KW-0245">EGF-like domain</keyword>
<dbReference type="InterPro" id="IPR026823">
    <property type="entry name" value="cEGF"/>
</dbReference>
<evidence type="ECO:0000256" key="5">
    <source>
        <dbReference type="ARBA" id="ARBA00022737"/>
    </source>
</evidence>
<dbReference type="Pfam" id="PF00093">
    <property type="entry name" value="VWC"/>
    <property type="match status" value="2"/>
</dbReference>
<feature type="compositionally biased region" description="Basic and acidic residues" evidence="9">
    <location>
        <begin position="809"/>
        <end position="824"/>
    </location>
</feature>
<evidence type="ECO:0000313" key="13">
    <source>
        <dbReference type="Proteomes" id="UP001652640"/>
    </source>
</evidence>
<dbReference type="SMART" id="SM00214">
    <property type="entry name" value="VWC"/>
    <property type="match status" value="6"/>
</dbReference>
<evidence type="ECO:0000256" key="7">
    <source>
        <dbReference type="ARBA" id="ARBA00023180"/>
    </source>
</evidence>
<dbReference type="SUPFAM" id="SSF57603">
    <property type="entry name" value="FnI-like domain"/>
    <property type="match status" value="5"/>
</dbReference>
<feature type="compositionally biased region" description="Pro residues" evidence="9">
    <location>
        <begin position="300"/>
        <end position="310"/>
    </location>
</feature>
<feature type="domain" description="EGF-like" evidence="11">
    <location>
        <begin position="142"/>
        <end position="180"/>
    </location>
</feature>
<evidence type="ECO:0000256" key="9">
    <source>
        <dbReference type="SAM" id="MobiDB-lite"/>
    </source>
</evidence>
<dbReference type="PANTHER" id="PTHR47333">
    <property type="entry name" value="VON WILLEBRAND FACTOR C AND EGF DOMAIN-CONTAINING PROTEIN"/>
    <property type="match status" value="1"/>
</dbReference>
<comment type="caution">
    <text evidence="8">Lacks conserved residue(s) required for the propagation of feature annotation.</text>
</comment>
<dbReference type="Pfam" id="PF23334">
    <property type="entry name" value="VWC2L_2nd"/>
    <property type="match status" value="1"/>
</dbReference>
<feature type="domain" description="VWFC" evidence="12">
    <location>
        <begin position="566"/>
        <end position="626"/>
    </location>
</feature>
<feature type="compositionally biased region" description="Pro residues" evidence="9">
    <location>
        <begin position="888"/>
        <end position="899"/>
    </location>
</feature>
<dbReference type="Gene3D" id="6.20.200.20">
    <property type="match status" value="3"/>
</dbReference>
<dbReference type="SMART" id="SM00179">
    <property type="entry name" value="EGF_CA"/>
    <property type="match status" value="3"/>
</dbReference>
<keyword evidence="2" id="KW-0964">Secreted</keyword>
<organism evidence="13 14">
    <name type="scientific">Odocoileus virginianus</name>
    <name type="common">White-tailed deer</name>
    <dbReference type="NCBI Taxonomy" id="9874"/>
    <lineage>
        <taxon>Eukaryota</taxon>
        <taxon>Metazoa</taxon>
        <taxon>Chordata</taxon>
        <taxon>Craniata</taxon>
        <taxon>Vertebrata</taxon>
        <taxon>Euteleostomi</taxon>
        <taxon>Mammalia</taxon>
        <taxon>Eutheria</taxon>
        <taxon>Laurasiatheria</taxon>
        <taxon>Artiodactyla</taxon>
        <taxon>Ruminantia</taxon>
        <taxon>Pecora</taxon>
        <taxon>Cervidae</taxon>
        <taxon>Odocoileinae</taxon>
        <taxon>Odocoileus</taxon>
    </lineage>
</organism>
<dbReference type="Gene3D" id="2.10.25.10">
    <property type="entry name" value="Laminin"/>
    <property type="match status" value="3"/>
</dbReference>
<feature type="domain" description="VWFC" evidence="12">
    <location>
        <begin position="499"/>
        <end position="560"/>
    </location>
</feature>
<name>A0ABM4HDA1_ODOVR</name>
<reference evidence="14" key="2">
    <citation type="submission" date="2025-08" db="UniProtKB">
        <authorList>
            <consortium name="RefSeq"/>
        </authorList>
    </citation>
    <scope>IDENTIFICATION</scope>
    <source>
        <tissue evidence="14">Tongue muscle</tissue>
    </source>
</reference>
<feature type="domain" description="VWFC" evidence="12">
    <location>
        <begin position="384"/>
        <end position="441"/>
    </location>
</feature>
<dbReference type="GeneID" id="110153005"/>
<dbReference type="Gene3D" id="2.10.70.10">
    <property type="entry name" value="Complement Module, domain 1"/>
    <property type="match status" value="2"/>
</dbReference>